<gene>
    <name evidence="9" type="ORF">TL16_g01508</name>
</gene>
<reference evidence="10" key="1">
    <citation type="journal article" date="2023" name="Commun. Biol.">
        <title>Genome analysis of Parmales, the sister group of diatoms, reveals the evolutionary specialization of diatoms from phago-mixotrophs to photoautotrophs.</title>
        <authorList>
            <person name="Ban H."/>
            <person name="Sato S."/>
            <person name="Yoshikawa S."/>
            <person name="Yamada K."/>
            <person name="Nakamura Y."/>
            <person name="Ichinomiya M."/>
            <person name="Sato N."/>
            <person name="Blanc-Mathieu R."/>
            <person name="Endo H."/>
            <person name="Kuwata A."/>
            <person name="Ogata H."/>
        </authorList>
    </citation>
    <scope>NUCLEOTIDE SEQUENCE [LARGE SCALE GENOMIC DNA]</scope>
</reference>
<dbReference type="AlphaFoldDB" id="A0A9W6ZPL1"/>
<feature type="binding site" evidence="7">
    <location>
        <position position="137"/>
    </location>
    <ligand>
        <name>Zn(2+)</name>
        <dbReference type="ChEBI" id="CHEBI:29105"/>
    </ligand>
</feature>
<protein>
    <recommendedName>
        <fullName evidence="8">Deacetylase sirtuin-type domain-containing protein</fullName>
    </recommendedName>
</protein>
<keyword evidence="5 7" id="KW-0862">Zinc</keyword>
<dbReference type="InterPro" id="IPR026591">
    <property type="entry name" value="Sirtuin_cat_small_dom_sf"/>
</dbReference>
<keyword evidence="2" id="KW-0808">Transferase</keyword>
<sequence length="355" mass="39060">MSSPSLSNPYLPLLHSSSTPIFLLGAGISTSLGIPDFRSSEGLYATLKLEEYGLNAAEDLFDYEHFCASPFGFFKWARNSLTLHTTGSKFHHFLATLKNLHRVYTQNIDGLEFIAGVPQNKIVECHGSLKNSTCLSCGHTSPTSSFTGSTPLCSVPAPPQIQGERKSSRYSNIEKLICGGILKPNITFFGEPLPPYVSKSIGKDRGKGDLVTVVGTSLKVEPFSKILRVFEGRKVLVNRDFVAFPGGGEWDWVFLCDSDVIGEEGGEWVEVVDRVFVGKGGIWDSEKYQKSLIKKETTTIVVETVTCDCCGGKTTKPFYTCVVCEGYDLCEQCVKVGEVKHKAEEGQQHVFRRIT</sequence>
<dbReference type="Gene3D" id="3.40.50.1220">
    <property type="entry name" value="TPP-binding domain"/>
    <property type="match status" value="1"/>
</dbReference>
<evidence type="ECO:0000256" key="2">
    <source>
        <dbReference type="ARBA" id="ARBA00022679"/>
    </source>
</evidence>
<evidence type="ECO:0000256" key="3">
    <source>
        <dbReference type="ARBA" id="ARBA00022723"/>
    </source>
</evidence>
<evidence type="ECO:0000256" key="6">
    <source>
        <dbReference type="ARBA" id="ARBA00023027"/>
    </source>
</evidence>
<evidence type="ECO:0000256" key="4">
    <source>
        <dbReference type="ARBA" id="ARBA00022771"/>
    </source>
</evidence>
<dbReference type="Gene3D" id="3.30.1600.10">
    <property type="entry name" value="SIR2/SIRT2 'Small Domain"/>
    <property type="match status" value="1"/>
</dbReference>
<dbReference type="InterPro" id="IPR029035">
    <property type="entry name" value="DHS-like_NAD/FAD-binding_dom"/>
</dbReference>
<dbReference type="Pfam" id="PF00569">
    <property type="entry name" value="ZZ"/>
    <property type="match status" value="1"/>
</dbReference>
<feature type="binding site" evidence="7">
    <location>
        <position position="178"/>
    </location>
    <ligand>
        <name>Zn(2+)</name>
        <dbReference type="ChEBI" id="CHEBI:29105"/>
    </ligand>
</feature>
<dbReference type="SUPFAM" id="SSF57850">
    <property type="entry name" value="RING/U-box"/>
    <property type="match status" value="1"/>
</dbReference>
<evidence type="ECO:0000313" key="10">
    <source>
        <dbReference type="Proteomes" id="UP001162640"/>
    </source>
</evidence>
<organism evidence="9 10">
    <name type="scientific">Triparma laevis f. inornata</name>
    <dbReference type="NCBI Taxonomy" id="1714386"/>
    <lineage>
        <taxon>Eukaryota</taxon>
        <taxon>Sar</taxon>
        <taxon>Stramenopiles</taxon>
        <taxon>Ochrophyta</taxon>
        <taxon>Bolidophyceae</taxon>
        <taxon>Parmales</taxon>
        <taxon>Triparmaceae</taxon>
        <taxon>Triparma</taxon>
    </lineage>
</organism>
<dbReference type="PROSITE" id="PS50305">
    <property type="entry name" value="SIRTUIN"/>
    <property type="match status" value="1"/>
</dbReference>
<dbReference type="Gene3D" id="3.30.60.90">
    <property type="match status" value="1"/>
</dbReference>
<evidence type="ECO:0000256" key="1">
    <source>
        <dbReference type="ARBA" id="ARBA00001947"/>
    </source>
</evidence>
<feature type="domain" description="Deacetylase sirtuin-type" evidence="8">
    <location>
        <begin position="1"/>
        <end position="296"/>
    </location>
</feature>
<dbReference type="GO" id="GO:0005634">
    <property type="term" value="C:nucleus"/>
    <property type="evidence" value="ECO:0007669"/>
    <property type="project" value="TreeGrafter"/>
</dbReference>
<keyword evidence="4" id="KW-0863">Zinc-finger</keyword>
<dbReference type="Proteomes" id="UP001162640">
    <property type="component" value="Unassembled WGS sequence"/>
</dbReference>
<dbReference type="InterPro" id="IPR000433">
    <property type="entry name" value="Znf_ZZ"/>
</dbReference>
<dbReference type="GO" id="GO:0008270">
    <property type="term" value="F:zinc ion binding"/>
    <property type="evidence" value="ECO:0007669"/>
    <property type="project" value="UniProtKB-KW"/>
</dbReference>
<evidence type="ECO:0000256" key="5">
    <source>
        <dbReference type="ARBA" id="ARBA00022833"/>
    </source>
</evidence>
<dbReference type="SUPFAM" id="SSF52467">
    <property type="entry name" value="DHS-like NAD/FAD-binding domain"/>
    <property type="match status" value="1"/>
</dbReference>
<feature type="active site" description="Proton acceptor" evidence="7">
    <location>
        <position position="126"/>
    </location>
</feature>
<name>A0A9W6ZPL1_9STRA</name>
<dbReference type="InterPro" id="IPR026590">
    <property type="entry name" value="Ssirtuin_cat_dom"/>
</dbReference>
<dbReference type="GO" id="GO:0017136">
    <property type="term" value="F:histone deacetylase activity, NAD-dependent"/>
    <property type="evidence" value="ECO:0007669"/>
    <property type="project" value="TreeGrafter"/>
</dbReference>
<dbReference type="GO" id="GO:0070403">
    <property type="term" value="F:NAD+ binding"/>
    <property type="evidence" value="ECO:0007669"/>
    <property type="project" value="InterPro"/>
</dbReference>
<comment type="cofactor">
    <cofactor evidence="1">
        <name>Zn(2+)</name>
        <dbReference type="ChEBI" id="CHEBI:29105"/>
    </cofactor>
</comment>
<dbReference type="EMBL" id="BLQM01000034">
    <property type="protein sequence ID" value="GMH53710.1"/>
    <property type="molecule type" value="Genomic_DNA"/>
</dbReference>
<dbReference type="SMART" id="SM00291">
    <property type="entry name" value="ZnF_ZZ"/>
    <property type="match status" value="1"/>
</dbReference>
<accession>A0A9W6ZPL1</accession>
<dbReference type="PANTHER" id="PTHR11085">
    <property type="entry name" value="NAD-DEPENDENT PROTEIN DEACYLASE SIRTUIN-5, MITOCHONDRIAL-RELATED"/>
    <property type="match status" value="1"/>
</dbReference>
<keyword evidence="6" id="KW-0520">NAD</keyword>
<dbReference type="InterPro" id="IPR003000">
    <property type="entry name" value="Sirtuin"/>
</dbReference>
<dbReference type="Pfam" id="PF02146">
    <property type="entry name" value="SIR2"/>
    <property type="match status" value="1"/>
</dbReference>
<feature type="binding site" evidence="7">
    <location>
        <position position="153"/>
    </location>
    <ligand>
        <name>Zn(2+)</name>
        <dbReference type="ChEBI" id="CHEBI:29105"/>
    </ligand>
</feature>
<dbReference type="PANTHER" id="PTHR11085:SF9">
    <property type="entry name" value="NAD-DEPENDENT PROTEIN DEACETYLASE SIRTUIN-1"/>
    <property type="match status" value="1"/>
</dbReference>
<keyword evidence="3 7" id="KW-0479">Metal-binding</keyword>
<dbReference type="CDD" id="cd02249">
    <property type="entry name" value="ZZ"/>
    <property type="match status" value="1"/>
</dbReference>
<feature type="binding site" evidence="7">
    <location>
        <position position="134"/>
    </location>
    <ligand>
        <name>Zn(2+)</name>
        <dbReference type="ChEBI" id="CHEBI:29105"/>
    </ligand>
</feature>
<comment type="caution">
    <text evidence="9">The sequence shown here is derived from an EMBL/GenBank/DDBJ whole genome shotgun (WGS) entry which is preliminary data.</text>
</comment>
<evidence type="ECO:0000259" key="8">
    <source>
        <dbReference type="PROSITE" id="PS50305"/>
    </source>
</evidence>
<evidence type="ECO:0000313" key="9">
    <source>
        <dbReference type="EMBL" id="GMH53710.1"/>
    </source>
</evidence>
<dbReference type="InterPro" id="IPR043145">
    <property type="entry name" value="Znf_ZZ_sf"/>
</dbReference>
<dbReference type="InterPro" id="IPR050134">
    <property type="entry name" value="NAD-dep_sirtuin_deacylases"/>
</dbReference>
<evidence type="ECO:0000256" key="7">
    <source>
        <dbReference type="PROSITE-ProRule" id="PRU00236"/>
    </source>
</evidence>
<proteinExistence type="predicted"/>